<proteinExistence type="predicted"/>
<feature type="coiled-coil region" evidence="1">
    <location>
        <begin position="153"/>
        <end position="187"/>
    </location>
</feature>
<keyword evidence="2" id="KW-0812">Transmembrane</keyword>
<evidence type="ECO:0000313" key="3">
    <source>
        <dbReference type="EMBL" id="PHU36906.1"/>
    </source>
</evidence>
<name>A0A2G3E0U3_9FIRM</name>
<evidence type="ECO:0000313" key="4">
    <source>
        <dbReference type="Proteomes" id="UP000224563"/>
    </source>
</evidence>
<comment type="caution">
    <text evidence="3">The sequence shown here is derived from an EMBL/GenBank/DDBJ whole genome shotgun (WGS) entry which is preliminary data.</text>
</comment>
<evidence type="ECO:0000256" key="2">
    <source>
        <dbReference type="SAM" id="Phobius"/>
    </source>
</evidence>
<protein>
    <submittedName>
        <fullName evidence="3">Uncharacterized protein</fullName>
    </submittedName>
</protein>
<dbReference type="RefSeq" id="WP_099386633.1">
    <property type="nucleotide sequence ID" value="NZ_JANSWH010000062.1"/>
</dbReference>
<reference evidence="3 4" key="2">
    <citation type="submission" date="2017-10" db="EMBL/GenBank/DDBJ databases">
        <authorList>
            <person name="Banno H."/>
            <person name="Chua N.-H."/>
        </authorList>
    </citation>
    <scope>NUCLEOTIDE SEQUENCE [LARGE SCALE GENOMIC DNA]</scope>
    <source>
        <strain evidence="3 4">JK623</strain>
    </source>
</reference>
<keyword evidence="4" id="KW-1185">Reference proteome</keyword>
<reference evidence="3 4" key="1">
    <citation type="submission" date="2017-10" db="EMBL/GenBank/DDBJ databases">
        <title>Resolving the taxonomy of Roseburia spp., Eubacterium rectale and Agathobacter spp. through phylogenomic analysis.</title>
        <authorList>
            <person name="Sheridan P.O."/>
            <person name="Walker A.W."/>
            <person name="Duncan S.H."/>
            <person name="Scott K.P."/>
            <person name="Toole P.W.O."/>
            <person name="Luis P."/>
            <person name="Flint H.J."/>
        </authorList>
    </citation>
    <scope>NUCLEOTIDE SEQUENCE [LARGE SCALE GENOMIC DNA]</scope>
    <source>
        <strain evidence="3 4">JK623</strain>
    </source>
</reference>
<keyword evidence="2" id="KW-1133">Transmembrane helix</keyword>
<sequence length="189" mass="22356">MYEAEGLIFETEEEAAQARSEADAVRYIRERTKMDDPDMVLKLYNNLLKKQLFKTEVGLKFLFELQEFLVTIPYIKSEDIKPIPARNNAKAQMEDLRKKQLEKKIRAKDKRRTRSFRIPFFITLFTSIVLAASVIGMYVIMITTGADEVIDYENELVDRYSVWEQELNEKESQLMEWQNRLEELENGQN</sequence>
<accession>A0A2G3E0U3</accession>
<keyword evidence="2" id="KW-0472">Membrane</keyword>
<organism evidence="3 4">
    <name type="scientific">Agathobacter ruminis</name>
    <dbReference type="NCBI Taxonomy" id="1712665"/>
    <lineage>
        <taxon>Bacteria</taxon>
        <taxon>Bacillati</taxon>
        <taxon>Bacillota</taxon>
        <taxon>Clostridia</taxon>
        <taxon>Lachnospirales</taxon>
        <taxon>Lachnospiraceae</taxon>
        <taxon>Agathobacter</taxon>
    </lineage>
</organism>
<gene>
    <name evidence="3" type="ORF">CSX02_10400</name>
</gene>
<keyword evidence="1" id="KW-0175">Coiled coil</keyword>
<dbReference type="EMBL" id="PDYG01000100">
    <property type="protein sequence ID" value="PHU36906.1"/>
    <property type="molecule type" value="Genomic_DNA"/>
</dbReference>
<evidence type="ECO:0000256" key="1">
    <source>
        <dbReference type="SAM" id="Coils"/>
    </source>
</evidence>
<dbReference type="AlphaFoldDB" id="A0A2G3E0U3"/>
<feature type="transmembrane region" description="Helical" evidence="2">
    <location>
        <begin position="118"/>
        <end position="141"/>
    </location>
</feature>
<dbReference type="Proteomes" id="UP000224563">
    <property type="component" value="Unassembled WGS sequence"/>
</dbReference>